<dbReference type="InterPro" id="IPR020568">
    <property type="entry name" value="Ribosomal_Su5_D2-typ_SF"/>
</dbReference>
<dbReference type="InterPro" id="IPR027065">
    <property type="entry name" value="Lon_Prtase"/>
</dbReference>
<proteinExistence type="evidence at transcript level"/>
<evidence type="ECO:0000256" key="1">
    <source>
        <dbReference type="ARBA" id="ARBA00004496"/>
    </source>
</evidence>
<feature type="domain" description="Lon proteolytic" evidence="13">
    <location>
        <begin position="607"/>
        <end position="792"/>
    </location>
</feature>
<dbReference type="RefSeq" id="WP_320313911.1">
    <property type="nucleotide sequence ID" value="NZ_JAVIKH010000010.1"/>
</dbReference>
<evidence type="ECO:0000256" key="6">
    <source>
        <dbReference type="ARBA" id="ARBA00022825"/>
    </source>
</evidence>
<comment type="induction">
    <text evidence="9">By heat shock.</text>
</comment>
<gene>
    <name evidence="9 15" type="primary">lon</name>
    <name evidence="15" type="ORF">RFV38_08385</name>
</gene>
<keyword evidence="3 9" id="KW-0645">Protease</keyword>
<comment type="subcellular location">
    <subcellularLocation>
        <location evidence="1 9 10">Cytoplasm</location>
    </subcellularLocation>
</comment>
<evidence type="ECO:0000256" key="4">
    <source>
        <dbReference type="ARBA" id="ARBA00022741"/>
    </source>
</evidence>
<evidence type="ECO:0000256" key="7">
    <source>
        <dbReference type="ARBA" id="ARBA00022840"/>
    </source>
</evidence>
<keyword evidence="4 9" id="KW-0547">Nucleotide-binding</keyword>
<dbReference type="InterPro" id="IPR014721">
    <property type="entry name" value="Ribsml_uS5_D2-typ_fold_subgr"/>
</dbReference>
<dbReference type="SMART" id="SM00382">
    <property type="entry name" value="AAA"/>
    <property type="match status" value="1"/>
</dbReference>
<accession>A0ABU4WAE0</accession>
<evidence type="ECO:0000256" key="10">
    <source>
        <dbReference type="PIRNR" id="PIRNR001174"/>
    </source>
</evidence>
<dbReference type="InterPro" id="IPR004815">
    <property type="entry name" value="Lon_bac/euk-typ"/>
</dbReference>
<dbReference type="PROSITE" id="PS51787">
    <property type="entry name" value="LON_N"/>
    <property type="match status" value="1"/>
</dbReference>
<comment type="similarity">
    <text evidence="9 10 11 12">Belongs to the peptidase S16 family.</text>
</comment>
<evidence type="ECO:0000256" key="5">
    <source>
        <dbReference type="ARBA" id="ARBA00022801"/>
    </source>
</evidence>
<dbReference type="Gene3D" id="2.30.130.40">
    <property type="entry name" value="LON domain-like"/>
    <property type="match status" value="1"/>
</dbReference>
<dbReference type="InterPro" id="IPR046336">
    <property type="entry name" value="Lon_prtase_N_sf"/>
</dbReference>
<dbReference type="Pfam" id="PF22667">
    <property type="entry name" value="Lon_lid"/>
    <property type="match status" value="1"/>
</dbReference>
<keyword evidence="5 9" id="KW-0378">Hydrolase</keyword>
<keyword evidence="6 9" id="KW-0720">Serine protease</keyword>
<dbReference type="Gene3D" id="1.10.8.60">
    <property type="match status" value="1"/>
</dbReference>
<dbReference type="InterPro" id="IPR003111">
    <property type="entry name" value="Lon_prtase_N"/>
</dbReference>
<dbReference type="InterPro" id="IPR054594">
    <property type="entry name" value="Lon_lid"/>
</dbReference>
<dbReference type="SMART" id="SM00464">
    <property type="entry name" value="LON"/>
    <property type="match status" value="1"/>
</dbReference>
<feature type="domain" description="Lon N-terminal" evidence="14">
    <location>
        <begin position="22"/>
        <end position="218"/>
    </location>
</feature>
<dbReference type="InterPro" id="IPR027417">
    <property type="entry name" value="P-loop_NTPase"/>
</dbReference>
<keyword evidence="2 9" id="KW-0963">Cytoplasm</keyword>
<comment type="subunit">
    <text evidence="9 10">Homohexamer. Organized in a ring with a central cavity.</text>
</comment>
<dbReference type="InterPro" id="IPR003593">
    <property type="entry name" value="AAA+_ATPase"/>
</dbReference>
<protein>
    <recommendedName>
        <fullName evidence="9 10">Lon protease</fullName>
        <ecNumber evidence="9 10">3.4.21.53</ecNumber>
    </recommendedName>
    <alternativeName>
        <fullName evidence="9">ATP-dependent protease La</fullName>
    </alternativeName>
</protein>
<reference evidence="16" key="1">
    <citation type="submission" date="2023-07" db="EMBL/GenBank/DDBJ databases">
        <authorList>
            <person name="Colorado M.A."/>
            <person name="Villamil L.M."/>
            <person name="Melo J.F."/>
            <person name="Rodriguez J.A."/>
            <person name="Ruiz R.Y."/>
        </authorList>
    </citation>
    <scope>NUCLEOTIDE SEQUENCE [LARGE SCALE GENOMIC DNA]</scope>
    <source>
        <strain evidence="16">C33</strain>
    </source>
</reference>
<evidence type="ECO:0000259" key="13">
    <source>
        <dbReference type="PROSITE" id="PS51786"/>
    </source>
</evidence>
<dbReference type="EMBL" id="JAVIKH010000010">
    <property type="protein sequence ID" value="MDX8336510.1"/>
    <property type="molecule type" value="Genomic_DNA"/>
</dbReference>
<dbReference type="NCBIfam" id="TIGR00763">
    <property type="entry name" value="lon"/>
    <property type="match status" value="1"/>
</dbReference>
<dbReference type="Gene3D" id="3.40.50.300">
    <property type="entry name" value="P-loop containing nucleotide triphosphate hydrolases"/>
    <property type="match status" value="1"/>
</dbReference>
<dbReference type="Gene3D" id="1.20.58.1480">
    <property type="match status" value="1"/>
</dbReference>
<dbReference type="InterPro" id="IPR003959">
    <property type="entry name" value="ATPase_AAA_core"/>
</dbReference>
<feature type="active site" evidence="9 11">
    <location>
        <position position="699"/>
    </location>
</feature>
<keyword evidence="8 9" id="KW-0346">Stress response</keyword>
<dbReference type="InterPro" id="IPR008268">
    <property type="entry name" value="Peptidase_S16_AS"/>
</dbReference>
<dbReference type="PROSITE" id="PS01046">
    <property type="entry name" value="LON_SER"/>
    <property type="match status" value="1"/>
</dbReference>
<dbReference type="Pfam" id="PF00004">
    <property type="entry name" value="AAA"/>
    <property type="match status" value="1"/>
</dbReference>
<dbReference type="Gene3D" id="3.30.230.10">
    <property type="match status" value="1"/>
</dbReference>
<feature type="active site" evidence="9 11">
    <location>
        <position position="742"/>
    </location>
</feature>
<dbReference type="InterPro" id="IPR027543">
    <property type="entry name" value="Lon_bac"/>
</dbReference>
<comment type="caution">
    <text evidence="15">The sequence shown here is derived from an EMBL/GenBank/DDBJ whole genome shotgun (WGS) entry which is preliminary data.</text>
</comment>
<keyword evidence="16" id="KW-1185">Reference proteome</keyword>
<dbReference type="Pfam" id="PF05362">
    <property type="entry name" value="Lon_C"/>
    <property type="match status" value="1"/>
</dbReference>
<dbReference type="CDD" id="cd19500">
    <property type="entry name" value="RecA-like_Lon"/>
    <property type="match status" value="1"/>
</dbReference>
<dbReference type="Pfam" id="PF02190">
    <property type="entry name" value="LON_substr_bdg"/>
    <property type="match status" value="1"/>
</dbReference>
<dbReference type="InterPro" id="IPR015947">
    <property type="entry name" value="PUA-like_sf"/>
</dbReference>
<evidence type="ECO:0000256" key="3">
    <source>
        <dbReference type="ARBA" id="ARBA00022670"/>
    </source>
</evidence>
<evidence type="ECO:0000259" key="14">
    <source>
        <dbReference type="PROSITE" id="PS51787"/>
    </source>
</evidence>
<evidence type="ECO:0000256" key="2">
    <source>
        <dbReference type="ARBA" id="ARBA00022490"/>
    </source>
</evidence>
<evidence type="ECO:0000256" key="12">
    <source>
        <dbReference type="RuleBase" id="RU000591"/>
    </source>
</evidence>
<feature type="binding site" evidence="9">
    <location>
        <begin position="371"/>
        <end position="378"/>
    </location>
    <ligand>
        <name>ATP</name>
        <dbReference type="ChEBI" id="CHEBI:30616"/>
    </ligand>
</feature>
<dbReference type="Proteomes" id="UP001279681">
    <property type="component" value="Unassembled WGS sequence"/>
</dbReference>
<name>A0ABU4WAE0_9FUSO</name>
<evidence type="ECO:0000256" key="8">
    <source>
        <dbReference type="ARBA" id="ARBA00023016"/>
    </source>
</evidence>
<dbReference type="GO" id="GO:0004252">
    <property type="term" value="F:serine-type endopeptidase activity"/>
    <property type="evidence" value="ECO:0007669"/>
    <property type="project" value="UniProtKB-EC"/>
</dbReference>
<sequence>MTSTNNNSTDLVNIRDLLPEDIPILPLVIRPIFPNILTPIAFTGEDFLQAIKDAEDNYNGFIGLVFAKNVDDNDYFNSDLYDVGTVVKINKVTSISQDSVQAIVFGVERFKRKKVVPGNSKICWKVKYNKEVNDSSVELKAYMLAIMTSLKEIFEVNPILKEELKLLVSQASYDHPSIFIDFVSSMLKAEAKDLQELLEEFNIVNRSQRLLTMLKKELEISQLQAKISKQIEDKVSKQQKEYFLREQLKLIKQELGLEKDEKSAVVDKIVEKINHIHLSPEAEKVVNEQLEKLSLLDQGSPEYHVARTYLESIVELPWGVYSKDRLDIKKAKTILDRDHYGLEDIKNSILEFVSTVVKTGNLNGSILCLVGPPGVGKTSIGKSIAESLNRKFYRFSVGGMVDEAEIKGHRRTYIGAMPGKIIQALKLVQTSNPVIMIDEIDKIGNSFRGDPASALLEVLDPEQNKDFLDHYLDIRYDLSKVLFVTTANQLDTIPRPLLDRMEIIQLSGYILEEKLQIAQKYLIPQQLKAHALDSKEITISKNALKFIIDKYAREAGVRTLDKCIRKIMRKVNLKIAEGNKEKVRISENNVESYLGVPIFTTEELYQKEIPGVTLGLAWTSMGGATLYIEATSISNKDSGLKLTGQLGDVMKESAEIAYSYIRSLLAKDNHFSPEVKDFFDTNRVHLHVPEGATPKDGPSAGITMALALYSLATNTPIRKGIAMTGELTLTGKVLPIGGVREKTIAARRVGIFELILPKDNKKDFDRLPDFLKTGITVNYVDYFTDVIKYAIK</sequence>
<dbReference type="InterPro" id="IPR008269">
    <property type="entry name" value="Lon_proteolytic"/>
</dbReference>
<organism evidence="15 16">
    <name type="scientific">Candidatus Cetobacterium colombiensis</name>
    <dbReference type="NCBI Taxonomy" id="3073100"/>
    <lineage>
        <taxon>Bacteria</taxon>
        <taxon>Fusobacteriati</taxon>
        <taxon>Fusobacteriota</taxon>
        <taxon>Fusobacteriia</taxon>
        <taxon>Fusobacteriales</taxon>
        <taxon>Fusobacteriaceae</taxon>
        <taxon>Cetobacterium</taxon>
    </lineage>
</organism>
<dbReference type="PRINTS" id="PR00830">
    <property type="entry name" value="ENDOLAPTASE"/>
</dbReference>
<dbReference type="Gene3D" id="1.20.5.5270">
    <property type="match status" value="1"/>
</dbReference>
<comment type="catalytic activity">
    <reaction evidence="9 10 11">
        <text>Hydrolysis of proteins in presence of ATP.</text>
        <dbReference type="EC" id="3.4.21.53"/>
    </reaction>
</comment>
<dbReference type="EC" id="3.4.21.53" evidence="9 10"/>
<keyword evidence="7 9" id="KW-0067">ATP-binding</keyword>
<evidence type="ECO:0000256" key="11">
    <source>
        <dbReference type="PROSITE-ProRule" id="PRU01122"/>
    </source>
</evidence>
<evidence type="ECO:0000313" key="16">
    <source>
        <dbReference type="Proteomes" id="UP001279681"/>
    </source>
</evidence>
<dbReference type="SUPFAM" id="SSF52540">
    <property type="entry name" value="P-loop containing nucleoside triphosphate hydrolases"/>
    <property type="match status" value="1"/>
</dbReference>
<dbReference type="PANTHER" id="PTHR43718:SF2">
    <property type="entry name" value="LON PROTEASE HOMOLOG, MITOCHONDRIAL"/>
    <property type="match status" value="1"/>
</dbReference>
<evidence type="ECO:0000256" key="9">
    <source>
        <dbReference type="HAMAP-Rule" id="MF_01973"/>
    </source>
</evidence>
<dbReference type="SUPFAM" id="SSF88697">
    <property type="entry name" value="PUA domain-like"/>
    <property type="match status" value="1"/>
</dbReference>
<dbReference type="PIRSF" id="PIRSF001174">
    <property type="entry name" value="Lon_proteas"/>
    <property type="match status" value="1"/>
</dbReference>
<evidence type="ECO:0000313" key="15">
    <source>
        <dbReference type="EMBL" id="MDX8336510.1"/>
    </source>
</evidence>
<dbReference type="HAMAP" id="MF_01973">
    <property type="entry name" value="lon_bact"/>
    <property type="match status" value="1"/>
</dbReference>
<comment type="function">
    <text evidence="9">ATP-dependent serine protease that mediates the selective degradation of mutant and abnormal proteins as well as certain short-lived regulatory proteins. Required for cellular homeostasis and for survival from DNA damage and developmental changes induced by stress. Degrades polypeptides processively to yield small peptide fragments that are 5 to 10 amino acids long. Binds to DNA in a double-stranded, site-specific manner.</text>
</comment>
<dbReference type="PROSITE" id="PS51786">
    <property type="entry name" value="LON_PROTEOLYTIC"/>
    <property type="match status" value="1"/>
</dbReference>
<dbReference type="SUPFAM" id="SSF54211">
    <property type="entry name" value="Ribosomal protein S5 domain 2-like"/>
    <property type="match status" value="1"/>
</dbReference>
<dbReference type="PANTHER" id="PTHR43718">
    <property type="entry name" value="LON PROTEASE"/>
    <property type="match status" value="1"/>
</dbReference>